<dbReference type="InterPro" id="IPR035959">
    <property type="entry name" value="RutC-like_sf"/>
</dbReference>
<evidence type="ECO:0000313" key="4">
    <source>
        <dbReference type="Proteomes" id="UP000754883"/>
    </source>
</evidence>
<dbReference type="Gene3D" id="3.30.1330.40">
    <property type="entry name" value="RutC-like"/>
    <property type="match status" value="1"/>
</dbReference>
<gene>
    <name evidence="3" type="ORF">CBYS24578_00015842</name>
</gene>
<dbReference type="Proteomes" id="UP000754883">
    <property type="component" value="Unassembled WGS sequence"/>
</dbReference>
<dbReference type="CDD" id="cd00448">
    <property type="entry name" value="YjgF_YER057c_UK114_family"/>
    <property type="match status" value="1"/>
</dbReference>
<feature type="region of interest" description="Disordered" evidence="2">
    <location>
        <begin position="1"/>
        <end position="21"/>
    </location>
</feature>
<dbReference type="GO" id="GO:0019239">
    <property type="term" value="F:deaminase activity"/>
    <property type="evidence" value="ECO:0007669"/>
    <property type="project" value="TreeGrafter"/>
</dbReference>
<feature type="compositionally biased region" description="Basic and acidic residues" evidence="2">
    <location>
        <begin position="1"/>
        <end position="11"/>
    </location>
</feature>
<dbReference type="OrthoDB" id="309640at2759"/>
<keyword evidence="4" id="KW-1185">Reference proteome</keyword>
<dbReference type="NCBIfam" id="TIGR00004">
    <property type="entry name" value="Rid family detoxifying hydrolase"/>
    <property type="match status" value="1"/>
</dbReference>
<dbReference type="GO" id="GO:0005829">
    <property type="term" value="C:cytosol"/>
    <property type="evidence" value="ECO:0007669"/>
    <property type="project" value="TreeGrafter"/>
</dbReference>
<dbReference type="AlphaFoldDB" id="A0A9N9UBT2"/>
<dbReference type="InterPro" id="IPR006056">
    <property type="entry name" value="RidA"/>
</dbReference>
<organism evidence="3 4">
    <name type="scientific">Clonostachys byssicola</name>
    <dbReference type="NCBI Taxonomy" id="160290"/>
    <lineage>
        <taxon>Eukaryota</taxon>
        <taxon>Fungi</taxon>
        <taxon>Dikarya</taxon>
        <taxon>Ascomycota</taxon>
        <taxon>Pezizomycotina</taxon>
        <taxon>Sordariomycetes</taxon>
        <taxon>Hypocreomycetidae</taxon>
        <taxon>Hypocreales</taxon>
        <taxon>Bionectriaceae</taxon>
        <taxon>Clonostachys</taxon>
    </lineage>
</organism>
<dbReference type="PANTHER" id="PTHR11803">
    <property type="entry name" value="2-IMINOBUTANOATE/2-IMINOPROPANOATE DEAMINASE RIDA"/>
    <property type="match status" value="1"/>
</dbReference>
<reference evidence="3" key="1">
    <citation type="submission" date="2021-10" db="EMBL/GenBank/DDBJ databases">
        <authorList>
            <person name="Piombo E."/>
        </authorList>
    </citation>
    <scope>NUCLEOTIDE SEQUENCE</scope>
</reference>
<evidence type="ECO:0000256" key="2">
    <source>
        <dbReference type="SAM" id="MobiDB-lite"/>
    </source>
</evidence>
<evidence type="ECO:0000256" key="1">
    <source>
        <dbReference type="ARBA" id="ARBA00010552"/>
    </source>
</evidence>
<comment type="similarity">
    <text evidence="1">Belongs to the RutC family.</text>
</comment>
<accession>A0A9N9UBT2</accession>
<evidence type="ECO:0000313" key="3">
    <source>
        <dbReference type="EMBL" id="CAG9983559.1"/>
    </source>
</evidence>
<dbReference type="GO" id="GO:0005739">
    <property type="term" value="C:mitochondrion"/>
    <property type="evidence" value="ECO:0007669"/>
    <property type="project" value="TreeGrafter"/>
</dbReference>
<protein>
    <submittedName>
        <fullName evidence="3">Uncharacterized protein</fullName>
    </submittedName>
</protein>
<dbReference type="EMBL" id="CABFNO020001364">
    <property type="protein sequence ID" value="CAG9983559.1"/>
    <property type="molecule type" value="Genomic_DNA"/>
</dbReference>
<dbReference type="SUPFAM" id="SSF55298">
    <property type="entry name" value="YjgF-like"/>
    <property type="match status" value="1"/>
</dbReference>
<dbReference type="PANTHER" id="PTHR11803:SF42">
    <property type="entry name" value="MMF1"/>
    <property type="match status" value="1"/>
</dbReference>
<proteinExistence type="inferred from homology"/>
<dbReference type="FunFam" id="3.30.1330.40:FF:000001">
    <property type="entry name" value="L-PSP family endoribonuclease"/>
    <property type="match status" value="1"/>
</dbReference>
<comment type="caution">
    <text evidence="3">The sequence shown here is derived from an EMBL/GenBank/DDBJ whole genome shotgun (WGS) entry which is preliminary data.</text>
</comment>
<name>A0A9N9UBT2_9HYPO</name>
<sequence length="142" mass="15136">MASSDSGDKRTAVSTTAAPPPLPQFSQGINYNGLLFCSGSVGMDPETKTLVEGSIKERARQCLRNLSAVLEAGGSGIDRVLKVNIYLTDMANFAATNEAYDEFFTQEPKPARTCVAVHQLPLGTDIEIEAVGVADKDVKSKI</sequence>
<dbReference type="InterPro" id="IPR006175">
    <property type="entry name" value="YjgF/YER057c/UK114"/>
</dbReference>
<dbReference type="Pfam" id="PF01042">
    <property type="entry name" value="Ribonuc_L-PSP"/>
    <property type="match status" value="1"/>
</dbReference>